<evidence type="ECO:0000313" key="1">
    <source>
        <dbReference type="EMBL" id="EAT12958.1"/>
    </source>
</evidence>
<dbReference type="HOGENOM" id="CLU_2785541_0_0_6"/>
<accession>Q1N4A7</accession>
<dbReference type="SUPFAM" id="SSF101386">
    <property type="entry name" value="all-alpha NTP pyrophosphatases"/>
    <property type="match status" value="1"/>
</dbReference>
<dbReference type="STRING" id="207949.RED65_14717"/>
<organism evidence="1 2">
    <name type="scientific">Bermanella marisrubri</name>
    <dbReference type="NCBI Taxonomy" id="207949"/>
    <lineage>
        <taxon>Bacteria</taxon>
        <taxon>Pseudomonadati</taxon>
        <taxon>Pseudomonadota</taxon>
        <taxon>Gammaproteobacteria</taxon>
        <taxon>Oceanospirillales</taxon>
        <taxon>Oceanospirillaceae</taxon>
        <taxon>Bermanella</taxon>
    </lineage>
</organism>
<reference evidence="1 2" key="1">
    <citation type="submission" date="2006-03" db="EMBL/GenBank/DDBJ databases">
        <authorList>
            <person name="Pinhassi J."/>
            <person name="Pedros-Alio C."/>
            <person name="Ferriera S."/>
            <person name="Johnson J."/>
            <person name="Kravitz S."/>
            <person name="Halpern A."/>
            <person name="Remington K."/>
            <person name="Beeson K."/>
            <person name="Tran B."/>
            <person name="Rogers Y.-H."/>
            <person name="Friedman R."/>
            <person name="Venter J.C."/>
        </authorList>
    </citation>
    <scope>NUCLEOTIDE SEQUENCE [LARGE SCALE GENOMIC DNA]</scope>
    <source>
        <strain evidence="1 2">RED65</strain>
    </source>
</reference>
<name>Q1N4A7_9GAMM</name>
<keyword evidence="2" id="KW-1185">Reference proteome</keyword>
<sequence>MDKLEVTRVKVEQFAHDCDCNQFHSPKNPSLALSVEASELVECFLCLMSEQREANIDKMVYVETSKWA</sequence>
<proteinExistence type="predicted"/>
<comment type="caution">
    <text evidence="1">The sequence shown here is derived from an EMBL/GenBank/DDBJ whole genome shotgun (WGS) entry which is preliminary data.</text>
</comment>
<dbReference type="Gene3D" id="1.10.287.1080">
    <property type="entry name" value="MazG-like"/>
    <property type="match status" value="1"/>
</dbReference>
<protein>
    <submittedName>
        <fullName evidence="1">Uncharacterized protein</fullName>
    </submittedName>
</protein>
<evidence type="ECO:0000313" key="2">
    <source>
        <dbReference type="Proteomes" id="UP000004263"/>
    </source>
</evidence>
<gene>
    <name evidence="1" type="ORF">RED65_14717</name>
</gene>
<dbReference type="AlphaFoldDB" id="Q1N4A7"/>
<dbReference type="EMBL" id="AAQH01000003">
    <property type="protein sequence ID" value="EAT12958.1"/>
    <property type="molecule type" value="Genomic_DNA"/>
</dbReference>
<dbReference type="Proteomes" id="UP000004263">
    <property type="component" value="Unassembled WGS sequence"/>
</dbReference>